<dbReference type="Pfam" id="PF02210">
    <property type="entry name" value="Laminin_G_2"/>
    <property type="match status" value="1"/>
</dbReference>
<dbReference type="Gene3D" id="2.10.25.10">
    <property type="entry name" value="Laminin"/>
    <property type="match status" value="15"/>
</dbReference>
<feature type="domain" description="EGF-like" evidence="15">
    <location>
        <begin position="324"/>
        <end position="362"/>
    </location>
</feature>
<dbReference type="PROSITE" id="PS50825">
    <property type="entry name" value="HYR"/>
    <property type="match status" value="1"/>
</dbReference>
<dbReference type="PROSITE" id="PS01187">
    <property type="entry name" value="EGF_CA"/>
    <property type="match status" value="3"/>
</dbReference>
<feature type="disulfide bond" evidence="12">
    <location>
        <begin position="542"/>
        <end position="551"/>
    </location>
</feature>
<comment type="subcellular location">
    <subcellularLocation>
        <location evidence="1">Membrane</location>
        <topology evidence="1">Single-pass type I membrane protein</topology>
    </subcellularLocation>
</comment>
<dbReference type="PROSITE" id="PS50026">
    <property type="entry name" value="EGF_3"/>
    <property type="match status" value="15"/>
</dbReference>
<keyword evidence="18" id="KW-1185">Reference proteome</keyword>
<evidence type="ECO:0000256" key="9">
    <source>
        <dbReference type="ARBA" id="ARBA00023136"/>
    </source>
</evidence>
<evidence type="ECO:0000256" key="3">
    <source>
        <dbReference type="ARBA" id="ARBA00022536"/>
    </source>
</evidence>
<dbReference type="FunFam" id="2.10.25.10:FF:000434">
    <property type="entry name" value="Predicted protein"/>
    <property type="match status" value="1"/>
</dbReference>
<dbReference type="Gene3D" id="2.60.120.200">
    <property type="match status" value="1"/>
</dbReference>
<feature type="disulfide bond" evidence="12">
    <location>
        <begin position="78"/>
        <end position="87"/>
    </location>
</feature>
<dbReference type="PRINTS" id="PR00010">
    <property type="entry name" value="EGFBLOOD"/>
</dbReference>
<feature type="disulfide bond" evidence="12">
    <location>
        <begin position="1381"/>
        <end position="1391"/>
    </location>
</feature>
<dbReference type="InterPro" id="IPR000742">
    <property type="entry name" value="EGF"/>
</dbReference>
<feature type="disulfide bond" evidence="12">
    <location>
        <begin position="274"/>
        <end position="283"/>
    </location>
</feature>
<feature type="disulfide bond" evidence="12">
    <location>
        <begin position="312"/>
        <end position="321"/>
    </location>
</feature>
<name>A0A7R9M6F7_9ACAR</name>
<evidence type="ECO:0000313" key="17">
    <source>
        <dbReference type="EMBL" id="CAD7653281.1"/>
    </source>
</evidence>
<dbReference type="Proteomes" id="UP000728032">
    <property type="component" value="Unassembled WGS sequence"/>
</dbReference>
<dbReference type="InterPro" id="IPR009030">
    <property type="entry name" value="Growth_fac_rcpt_cys_sf"/>
</dbReference>
<evidence type="ECO:0000259" key="15">
    <source>
        <dbReference type="PROSITE" id="PS50026"/>
    </source>
</evidence>
<dbReference type="SUPFAM" id="SSF57184">
    <property type="entry name" value="Growth factor receptor domain"/>
    <property type="match status" value="4"/>
</dbReference>
<dbReference type="PRINTS" id="PR01983">
    <property type="entry name" value="NOTCH"/>
</dbReference>
<dbReference type="FunFam" id="2.10.25.10:FF:000143">
    <property type="entry name" value="Protein crumbs 1"/>
    <property type="match status" value="1"/>
</dbReference>
<dbReference type="InterPro" id="IPR001791">
    <property type="entry name" value="Laminin_G"/>
</dbReference>
<dbReference type="FunFam" id="2.10.50.10:FF:000032">
    <property type="entry name" value="Uncharacterized protein, isoform A"/>
    <property type="match status" value="1"/>
</dbReference>
<dbReference type="SMART" id="SM00181">
    <property type="entry name" value="EGF"/>
    <property type="match status" value="17"/>
</dbReference>
<feature type="domain" description="EGF-like" evidence="15">
    <location>
        <begin position="210"/>
        <end position="246"/>
    </location>
</feature>
<evidence type="ECO:0000256" key="1">
    <source>
        <dbReference type="ARBA" id="ARBA00004479"/>
    </source>
</evidence>
<keyword evidence="10 12" id="KW-1015">Disulfide bond</keyword>
<dbReference type="InterPro" id="IPR003410">
    <property type="entry name" value="HYR_dom"/>
</dbReference>
<dbReference type="FunFam" id="2.10.25.10:FF:000649">
    <property type="entry name" value="Uncharacterized protein, isoform A"/>
    <property type="match status" value="1"/>
</dbReference>
<feature type="disulfide bond" evidence="12">
    <location>
        <begin position="466"/>
        <end position="475"/>
    </location>
</feature>
<dbReference type="GO" id="GO:0048513">
    <property type="term" value="P:animal organ development"/>
    <property type="evidence" value="ECO:0007669"/>
    <property type="project" value="UniProtKB-ARBA"/>
</dbReference>
<dbReference type="PROSITE" id="PS01186">
    <property type="entry name" value="EGF_2"/>
    <property type="match status" value="11"/>
</dbReference>
<dbReference type="FunFam" id="2.10.25.10:FF:000146">
    <property type="entry name" value="Putative neurogenic locus notch"/>
    <property type="match status" value="1"/>
</dbReference>
<dbReference type="SUPFAM" id="SSF57196">
    <property type="entry name" value="EGF/Laminin"/>
    <property type="match status" value="8"/>
</dbReference>
<keyword evidence="5" id="KW-0732">Signal</keyword>
<keyword evidence="9 14" id="KW-0472">Membrane</keyword>
<evidence type="ECO:0000256" key="2">
    <source>
        <dbReference type="ARBA" id="ARBA00022473"/>
    </source>
</evidence>
<dbReference type="Pfam" id="PF00008">
    <property type="entry name" value="EGF"/>
    <property type="match status" value="6"/>
</dbReference>
<feature type="disulfide bond" evidence="12">
    <location>
        <begin position="428"/>
        <end position="437"/>
    </location>
</feature>
<feature type="disulfide bond" evidence="12">
    <location>
        <begin position="118"/>
        <end position="127"/>
    </location>
</feature>
<dbReference type="FunFam" id="2.10.25.10:FF:000122">
    <property type="entry name" value="Protein crumbs homolog 2"/>
    <property type="match status" value="1"/>
</dbReference>
<dbReference type="InterPro" id="IPR013032">
    <property type="entry name" value="EGF-like_CS"/>
</dbReference>
<evidence type="ECO:0000256" key="13">
    <source>
        <dbReference type="SAM" id="MobiDB-lite"/>
    </source>
</evidence>
<feature type="domain" description="HYR" evidence="16">
    <location>
        <begin position="792"/>
        <end position="874"/>
    </location>
</feature>
<dbReference type="EMBL" id="CAJPVJ010006477">
    <property type="protein sequence ID" value="CAG2170468.1"/>
    <property type="molecule type" value="Genomic_DNA"/>
</dbReference>
<feature type="disulfide bond" evidence="12">
    <location>
        <begin position="1404"/>
        <end position="1413"/>
    </location>
</feature>
<keyword evidence="2" id="KW-0217">Developmental protein</keyword>
<comment type="caution">
    <text evidence="12">Lacks conserved residue(s) required for the propagation of feature annotation.</text>
</comment>
<feature type="domain" description="EGF-like" evidence="15">
    <location>
        <begin position="90"/>
        <end position="128"/>
    </location>
</feature>
<feature type="disulfide bond" evidence="12">
    <location>
        <begin position="99"/>
        <end position="116"/>
    </location>
</feature>
<evidence type="ECO:0000256" key="4">
    <source>
        <dbReference type="ARBA" id="ARBA00022692"/>
    </source>
</evidence>
<feature type="non-terminal residue" evidence="17">
    <location>
        <position position="1572"/>
    </location>
</feature>
<feature type="domain" description="EGF-like" evidence="15">
    <location>
        <begin position="364"/>
        <end position="400"/>
    </location>
</feature>
<dbReference type="OrthoDB" id="430340at2759"/>
<feature type="disulfide bond" evidence="12">
    <location>
        <begin position="198"/>
        <end position="207"/>
    </location>
</feature>
<evidence type="ECO:0000256" key="11">
    <source>
        <dbReference type="ARBA" id="ARBA00023180"/>
    </source>
</evidence>
<dbReference type="SMART" id="SM00179">
    <property type="entry name" value="EGF_CA"/>
    <property type="match status" value="12"/>
</dbReference>
<feature type="domain" description="EGF-like" evidence="15">
    <location>
        <begin position="172"/>
        <end position="208"/>
    </location>
</feature>
<evidence type="ECO:0000256" key="14">
    <source>
        <dbReference type="SAM" id="Phobius"/>
    </source>
</evidence>
<dbReference type="Pfam" id="PF23106">
    <property type="entry name" value="EGF_Teneurin"/>
    <property type="match status" value="1"/>
</dbReference>
<evidence type="ECO:0000256" key="8">
    <source>
        <dbReference type="ARBA" id="ARBA00022989"/>
    </source>
</evidence>
<keyword evidence="11" id="KW-0325">Glycoprotein</keyword>
<dbReference type="GO" id="GO:0005112">
    <property type="term" value="F:Notch binding"/>
    <property type="evidence" value="ECO:0007669"/>
    <property type="project" value="TreeGrafter"/>
</dbReference>
<dbReference type="InterPro" id="IPR013320">
    <property type="entry name" value="ConA-like_dom_sf"/>
</dbReference>
<feature type="domain" description="EGF-like" evidence="15">
    <location>
        <begin position="14"/>
        <end position="50"/>
    </location>
</feature>
<evidence type="ECO:0000256" key="7">
    <source>
        <dbReference type="ARBA" id="ARBA00022976"/>
    </source>
</evidence>
<evidence type="ECO:0000256" key="12">
    <source>
        <dbReference type="PROSITE-ProRule" id="PRU00076"/>
    </source>
</evidence>
<feature type="domain" description="EGF-like" evidence="15">
    <location>
        <begin position="478"/>
        <end position="514"/>
    </location>
</feature>
<feature type="domain" description="EGF-like" evidence="15">
    <location>
        <begin position="248"/>
        <end position="284"/>
    </location>
</feature>
<keyword evidence="3 12" id="KW-0245">EGF-like domain</keyword>
<evidence type="ECO:0008006" key="19">
    <source>
        <dbReference type="Google" id="ProtNLM"/>
    </source>
</evidence>
<dbReference type="InterPro" id="IPR001881">
    <property type="entry name" value="EGF-like_Ca-bd_dom"/>
</dbReference>
<reference evidence="17" key="1">
    <citation type="submission" date="2020-11" db="EMBL/GenBank/DDBJ databases">
        <authorList>
            <person name="Tran Van P."/>
        </authorList>
    </citation>
    <scope>NUCLEOTIDE SEQUENCE</scope>
</reference>
<feature type="domain" description="EGF-like" evidence="15">
    <location>
        <begin position="402"/>
        <end position="438"/>
    </location>
</feature>
<feature type="region of interest" description="Disordered" evidence="13">
    <location>
        <begin position="1553"/>
        <end position="1572"/>
    </location>
</feature>
<feature type="domain" description="EGF-like" evidence="15">
    <location>
        <begin position="1378"/>
        <end position="1414"/>
    </location>
</feature>
<dbReference type="PANTHER" id="PTHR12916">
    <property type="entry name" value="CYTOCHROME C OXIDASE POLYPEPTIDE VIC-2"/>
    <property type="match status" value="1"/>
</dbReference>
<feature type="domain" description="EGF-like" evidence="15">
    <location>
        <begin position="440"/>
        <end position="476"/>
    </location>
</feature>
<accession>A0A7R9M6F7</accession>
<dbReference type="InterPro" id="IPR018097">
    <property type="entry name" value="EGF_Ca-bd_CS"/>
</dbReference>
<dbReference type="InterPro" id="IPR000152">
    <property type="entry name" value="EGF-type_Asp/Asn_hydroxyl_site"/>
</dbReference>
<evidence type="ECO:0000256" key="10">
    <source>
        <dbReference type="ARBA" id="ARBA00023157"/>
    </source>
</evidence>
<dbReference type="Pfam" id="PF07699">
    <property type="entry name" value="Ephrin_rec_like"/>
    <property type="match status" value="4"/>
</dbReference>
<feature type="disulfide bond" evidence="12">
    <location>
        <begin position="390"/>
        <end position="399"/>
    </location>
</feature>
<feature type="disulfide bond" evidence="12">
    <location>
        <begin position="333"/>
        <end position="350"/>
    </location>
</feature>
<feature type="disulfide bond" evidence="12">
    <location>
        <begin position="504"/>
        <end position="513"/>
    </location>
</feature>
<evidence type="ECO:0000313" key="18">
    <source>
        <dbReference type="Proteomes" id="UP000728032"/>
    </source>
</evidence>
<gene>
    <name evidence="17" type="ORF">ONB1V03_LOCUS9938</name>
</gene>
<feature type="disulfide bond" evidence="12">
    <location>
        <begin position="1385"/>
        <end position="1402"/>
    </location>
</feature>
<feature type="disulfide bond" evidence="12">
    <location>
        <begin position="40"/>
        <end position="49"/>
    </location>
</feature>
<feature type="domain" description="EGF-like" evidence="15">
    <location>
        <begin position="52"/>
        <end position="88"/>
    </location>
</feature>
<feature type="domain" description="EGF-like" evidence="15">
    <location>
        <begin position="516"/>
        <end position="552"/>
    </location>
</feature>
<proteinExistence type="predicted"/>
<organism evidence="17">
    <name type="scientific">Oppiella nova</name>
    <dbReference type="NCBI Taxonomy" id="334625"/>
    <lineage>
        <taxon>Eukaryota</taxon>
        <taxon>Metazoa</taxon>
        <taxon>Ecdysozoa</taxon>
        <taxon>Arthropoda</taxon>
        <taxon>Chelicerata</taxon>
        <taxon>Arachnida</taxon>
        <taxon>Acari</taxon>
        <taxon>Acariformes</taxon>
        <taxon>Sarcoptiformes</taxon>
        <taxon>Oribatida</taxon>
        <taxon>Brachypylina</taxon>
        <taxon>Oppioidea</taxon>
        <taxon>Oppiidae</taxon>
        <taxon>Oppiella</taxon>
    </lineage>
</organism>
<evidence type="ECO:0000256" key="6">
    <source>
        <dbReference type="ARBA" id="ARBA00022737"/>
    </source>
</evidence>
<dbReference type="CDD" id="cd00054">
    <property type="entry name" value="EGF_CA"/>
    <property type="match status" value="9"/>
</dbReference>
<feature type="transmembrane region" description="Helical" evidence="14">
    <location>
        <begin position="1419"/>
        <end position="1445"/>
    </location>
</feature>
<dbReference type="Gene3D" id="2.10.50.10">
    <property type="entry name" value="Tumor Necrosis Factor Receptor, subunit A, domain 2"/>
    <property type="match status" value="4"/>
</dbReference>
<keyword evidence="6" id="KW-0677">Repeat</keyword>
<evidence type="ECO:0000259" key="16">
    <source>
        <dbReference type="PROSITE" id="PS50825"/>
    </source>
</evidence>
<feature type="domain" description="EGF-like" evidence="15">
    <location>
        <begin position="130"/>
        <end position="170"/>
    </location>
</feature>
<dbReference type="GO" id="GO:0005509">
    <property type="term" value="F:calcium ion binding"/>
    <property type="evidence" value="ECO:0007669"/>
    <property type="project" value="InterPro"/>
</dbReference>
<dbReference type="PANTHER" id="PTHR12916:SF4">
    <property type="entry name" value="UNINFLATABLE, ISOFORM C"/>
    <property type="match status" value="1"/>
</dbReference>
<sequence length="1572" mass="171933">RTLRPGALSPEACSAGQCSSITCQNGGVCLVLNHEPTCYCPAGFSGSLCDVDINECLSEPCYNGGTCVDNPQGYQCKCPTGYSGLNCQLARSDCRNDTCPEKAMCKDTPGLGHYECLCRSGYEGRSCNVTINPCTHHDHNPCENDGQCVPLLQGRYRCECPAGWTGRKCEINIDDCAEEPCLLGANCTDLVNDFKCDCPPGFTGKRCHQKIDLCSGNGPCINGLCVDRLYHHECICNPGWTGVKCEVNADDCASDPCENNGECVDIVDGFRCVCDTGYTGSRCQHPIDSCESKPCQNGGSCFDLIDGFMCQCRPGFVGLQCEAEVDDCVSNPCYALGTEKCTDLDNSFRCECNAGFSGELCEVNENDCASSPCLNGGTCADAINGYKCSCPPGWSGHRCERDIGQCESSPCHNDAKCVDLFQDYFCVCPSGTDGKRCQTSPQRCIGNPCQHDGICRDYGSGLNCTCASKYSGVGCQYEYRACDENVCLNGATCHDQGDGYRCQCAPGFTGKNCQHDVVDCSPQSCPPTATCIDLTNGFYCRCPFNLTGEDCRKPINIDYDLYINDESRSSSAALQVPFDLTEAPAITVGLWVQYIEESIGTYFTLYSVESPHLPIGKRPLIRANHNGVFISLFADRLQDVFMPYLENVPINDGQWHYINVIWDGRDGTLMLVTDTAVAGTVAEYGVGMTLPQYGWVNLGAPLDEKNKAEVGAGFHGRLSRVNVWNRALDMSVEIPSQIRSCKNSPVIFAGLLLRFTGYDRIEGTVEREGPGKCGERVCPTGYSGDDCRILQQDKTAPSVLHCPPDMWVISENSSTVVHWDEPQFADDLRSVQVLELGKVKSGESLKKGTYDLSYVAVDESGNSARCDFQVHVVREFCRIPAPPVGGERECSDWGPGGRFKVCKIKCNSGLQFSQPIPRFYVCGAEGFWRPNDDTDRPLVFPSCAPKHSAQRIFRLVLNIPSAVVCSDSGKKILTSRVTDSLLRIDRTWKICSDQSRGTCKGLGVNVKCAKQASTRQRRQSNGDSRTDDMDVYSVEIGFPANIDPIMNVNTQEKDALESIIRRAVVESAIFDVRDTLPNVQPDLRSLRLITEYACPPGQVVMGDSCVECGVGTYYDEPTQTCVKCPVGTYQNELGQLSCKKCQLIGERQGVTITSGSRSADECRERCSAGTYFDTTHNGCRPCGYGHYQPAEGSFTCISCGTGLTTRSQEAVARHECRPECMPGFQLSSTGNCEACPIGHYRTRGQPSCEQCPQGFTTGSMGASTPTQCNLEICSVGHYLNTTLDECIPCPKGTYQDVEQRDTSCQSCPPNSTTDALGATSQDQCSNPCVINDKMELCPPNSQCEAPTGGEDFRCVCKDGFKEITTGPAANDLNYPHCVNVCDDYCINGGRCEWAPGMRRPRCECLINFYGDRCERKSELIYIAGGIGASVFFIIFIVLLIWMICVRTSSRPVTKKMSVHTIPTDFAPTPGPQPNFYYGTPAPYAESIAPSHHSTYAHYYDDEDDGWEMPNFYNETYMKESLHNGKSNGSTLQGISNPASVYGTKEDLYDRLRKHQYLGKKGDTTSDSEDQGN</sequence>
<keyword evidence="7" id="KW-0914">Notch signaling pathway</keyword>
<dbReference type="Pfam" id="PF02494">
    <property type="entry name" value="HYR"/>
    <property type="match status" value="1"/>
</dbReference>
<dbReference type="SUPFAM" id="SSF49899">
    <property type="entry name" value="Concanavalin A-like lectins/glucanases"/>
    <property type="match status" value="1"/>
</dbReference>
<evidence type="ECO:0000256" key="5">
    <source>
        <dbReference type="ARBA" id="ARBA00022729"/>
    </source>
</evidence>
<protein>
    <recommendedName>
        <fullName evidence="19">Sushi, von Willebrand factor type A, EGF and pentraxin domain-containing protein 1</fullName>
    </recommendedName>
</protein>
<feature type="disulfide bond" evidence="12">
    <location>
        <begin position="352"/>
        <end position="361"/>
    </location>
</feature>
<dbReference type="InterPro" id="IPR011641">
    <property type="entry name" value="Tyr-kin_ephrin_A/B_rcpt-like"/>
</dbReference>
<feature type="domain" description="EGF-like" evidence="15">
    <location>
        <begin position="286"/>
        <end position="322"/>
    </location>
</feature>
<feature type="disulfide bond" evidence="12">
    <location>
        <begin position="160"/>
        <end position="169"/>
    </location>
</feature>
<dbReference type="SMART" id="SM01411">
    <property type="entry name" value="Ephrin_rec_like"/>
    <property type="match status" value="4"/>
</dbReference>
<keyword evidence="8 14" id="KW-1133">Transmembrane helix</keyword>
<dbReference type="Pfam" id="PF12661">
    <property type="entry name" value="hEGF"/>
    <property type="match status" value="4"/>
</dbReference>
<dbReference type="FunFam" id="2.10.25.10:FF:000472">
    <property type="entry name" value="Uncharacterized protein, isoform A"/>
    <property type="match status" value="4"/>
</dbReference>
<dbReference type="PROSITE" id="PS00022">
    <property type="entry name" value="EGF_1"/>
    <property type="match status" value="15"/>
</dbReference>
<dbReference type="PROSITE" id="PS00010">
    <property type="entry name" value="ASX_HYDROXYL"/>
    <property type="match status" value="9"/>
</dbReference>
<dbReference type="EMBL" id="OC921302">
    <property type="protein sequence ID" value="CAD7653281.1"/>
    <property type="molecule type" value="Genomic_DNA"/>
</dbReference>
<dbReference type="GO" id="GO:0016020">
    <property type="term" value="C:membrane"/>
    <property type="evidence" value="ECO:0007669"/>
    <property type="project" value="UniProtKB-SubCell"/>
</dbReference>
<dbReference type="GO" id="GO:0007219">
    <property type="term" value="P:Notch signaling pathway"/>
    <property type="evidence" value="ECO:0007669"/>
    <property type="project" value="UniProtKB-KW"/>
</dbReference>
<feature type="disulfide bond" evidence="12">
    <location>
        <begin position="236"/>
        <end position="245"/>
    </location>
</feature>
<keyword evidence="4 14" id="KW-0812">Transmembrane</keyword>